<reference evidence="2" key="2">
    <citation type="submission" date="2014-03" db="EMBL/GenBank/DDBJ databases">
        <authorList>
            <person name="Genoscope - CEA"/>
        </authorList>
    </citation>
    <scope>NUCLEOTIDE SEQUENCE</scope>
</reference>
<dbReference type="Gene3D" id="1.20.1270.280">
    <property type="match status" value="1"/>
</dbReference>
<accession>A0A060YZY1</accession>
<protein>
    <recommendedName>
        <fullName evidence="1">Dynein heavy chain C-terminal domain-containing protein</fullName>
    </recommendedName>
</protein>
<dbReference type="Proteomes" id="UP000193380">
    <property type="component" value="Unassembled WGS sequence"/>
</dbReference>
<evidence type="ECO:0000313" key="3">
    <source>
        <dbReference type="Proteomes" id="UP000193380"/>
    </source>
</evidence>
<evidence type="ECO:0000259" key="1">
    <source>
        <dbReference type="Pfam" id="PF18199"/>
    </source>
</evidence>
<gene>
    <name evidence="2" type="ORF">GSONMT00021509001</name>
</gene>
<dbReference type="Pfam" id="PF18199">
    <property type="entry name" value="Dynein_C"/>
    <property type="match status" value="1"/>
</dbReference>
<evidence type="ECO:0000313" key="2">
    <source>
        <dbReference type="EMBL" id="CDQ95039.1"/>
    </source>
</evidence>
<feature type="domain" description="Dynein heavy chain C-terminal" evidence="1">
    <location>
        <begin position="7"/>
        <end position="127"/>
    </location>
</feature>
<dbReference type="EMBL" id="FR919506">
    <property type="protein sequence ID" value="CDQ95039.1"/>
    <property type="molecule type" value="Genomic_DNA"/>
</dbReference>
<dbReference type="InterPro" id="IPR041228">
    <property type="entry name" value="Dynein_C"/>
</dbReference>
<sequence length="145" mass="16744">MSDITSKTAERSPYILVCFQECERMNTLIYEIRRSLKELDLGLKGELAISSEMEQIQAALFFDNVPDTWTKLAYPSTYSLAQWYNDVLLRCRELDSWTQDLALPTVIWLSGLFNPQSFLTGNIHTHTHIPLETTYPTTSNYITEL</sequence>
<dbReference type="PANTHER" id="PTHR46961:SF22">
    <property type="entry name" value="DYNEIN BETA CHAIN, CILIARY"/>
    <property type="match status" value="1"/>
</dbReference>
<dbReference type="GO" id="GO:0045505">
    <property type="term" value="F:dynein intermediate chain binding"/>
    <property type="evidence" value="ECO:0007669"/>
    <property type="project" value="InterPro"/>
</dbReference>
<dbReference type="InterPro" id="IPR026983">
    <property type="entry name" value="DHC"/>
</dbReference>
<dbReference type="STRING" id="8022.A0A060YZY1"/>
<organism evidence="2 3">
    <name type="scientific">Oncorhynchus mykiss</name>
    <name type="common">Rainbow trout</name>
    <name type="synonym">Salmo gairdneri</name>
    <dbReference type="NCBI Taxonomy" id="8022"/>
    <lineage>
        <taxon>Eukaryota</taxon>
        <taxon>Metazoa</taxon>
        <taxon>Chordata</taxon>
        <taxon>Craniata</taxon>
        <taxon>Vertebrata</taxon>
        <taxon>Euteleostomi</taxon>
        <taxon>Actinopterygii</taxon>
        <taxon>Neopterygii</taxon>
        <taxon>Teleostei</taxon>
        <taxon>Protacanthopterygii</taxon>
        <taxon>Salmoniformes</taxon>
        <taxon>Salmonidae</taxon>
        <taxon>Salmoninae</taxon>
        <taxon>Oncorhynchus</taxon>
    </lineage>
</organism>
<dbReference type="GO" id="GO:0007018">
    <property type="term" value="P:microtubule-based movement"/>
    <property type="evidence" value="ECO:0007669"/>
    <property type="project" value="InterPro"/>
</dbReference>
<dbReference type="PANTHER" id="PTHR46961">
    <property type="entry name" value="DYNEIN HEAVY CHAIN 1, AXONEMAL-LIKE PROTEIN"/>
    <property type="match status" value="1"/>
</dbReference>
<proteinExistence type="predicted"/>
<dbReference type="GO" id="GO:0030286">
    <property type="term" value="C:dynein complex"/>
    <property type="evidence" value="ECO:0007669"/>
    <property type="project" value="InterPro"/>
</dbReference>
<dbReference type="GO" id="GO:0051959">
    <property type="term" value="F:dynein light intermediate chain binding"/>
    <property type="evidence" value="ECO:0007669"/>
    <property type="project" value="InterPro"/>
</dbReference>
<dbReference type="PaxDb" id="8022-A0A060YZY1"/>
<dbReference type="AlphaFoldDB" id="A0A060YZY1"/>
<name>A0A060YZY1_ONCMY</name>
<reference evidence="2" key="1">
    <citation type="journal article" date="2014" name="Nat. Commun.">
        <title>The rainbow trout genome provides novel insights into evolution after whole-genome duplication in vertebrates.</title>
        <authorList>
            <person name="Berthelot C."/>
            <person name="Brunet F."/>
            <person name="Chalopin D."/>
            <person name="Juanchich A."/>
            <person name="Bernard M."/>
            <person name="Noel B."/>
            <person name="Bento P."/>
            <person name="Da Silva C."/>
            <person name="Labadie K."/>
            <person name="Alberti A."/>
            <person name="Aury J.M."/>
            <person name="Louis A."/>
            <person name="Dehais P."/>
            <person name="Bardou P."/>
            <person name="Montfort J."/>
            <person name="Klopp C."/>
            <person name="Cabau C."/>
            <person name="Gaspin C."/>
            <person name="Thorgaard G.H."/>
            <person name="Boussaha M."/>
            <person name="Quillet E."/>
            <person name="Guyomard R."/>
            <person name="Galiana D."/>
            <person name="Bobe J."/>
            <person name="Volff J.N."/>
            <person name="Genet C."/>
            <person name="Wincker P."/>
            <person name="Jaillon O."/>
            <person name="Roest Crollius H."/>
            <person name="Guiguen Y."/>
        </authorList>
    </citation>
    <scope>NUCLEOTIDE SEQUENCE [LARGE SCALE GENOMIC DNA]</scope>
</reference>